<gene>
    <name evidence="2" type="ORF">FA13DRAFT_1671009</name>
</gene>
<dbReference type="Gene3D" id="2.60.120.620">
    <property type="entry name" value="q2cbj1_9rhob like domain"/>
    <property type="match status" value="1"/>
</dbReference>
<dbReference type="PANTHER" id="PTHR33099">
    <property type="entry name" value="FE2OG DIOXYGENASE DOMAIN-CONTAINING PROTEIN"/>
    <property type="match status" value="1"/>
</dbReference>
<feature type="compositionally biased region" description="Low complexity" evidence="1">
    <location>
        <begin position="1109"/>
        <end position="1124"/>
    </location>
</feature>
<feature type="region of interest" description="Disordered" evidence="1">
    <location>
        <begin position="1109"/>
        <end position="1129"/>
    </location>
</feature>
<protein>
    <recommendedName>
        <fullName evidence="4">Prolyl 4-hydroxylase alpha subunit Fe(2+) 2OG dioxygenase domain-containing protein</fullName>
    </recommendedName>
</protein>
<sequence length="1161" mass="127369">MDISDLLADPVRPQKTVTAKSGCLNDDLYQALQGTVSTFSGNFYHCSTEVNAPNPGLYIHGLGLIGLPLNERDAQLIISKAAQAPFGKGSETVIDTTVRDTWEIDPPQIRFVNPRWESYVESIVFETVWSTLGVAPYATKPRCELYKLLLYQPGSHTTIFPGVARAKAPGMFATIVVVLPSPFQGGEVHVSHAGKTKDLEVSQTSAYNISILAWYTDVMHEVKPITSGYRLALSYNLIHTSPNIPTPSLPGQPDLLPLYRCLQTWAYGGFATMPDTPLVAYLLDHEYSPDDLTARQGCLKGKDSTIIARLLPIAESLGIAVCLGNLKRTVIGTAEDEGYGYHKRRWHDDEEDESEEETPRMGDISEDEYEISNMVRIDHGEDVDIDFGDFKIDQDSLVPEDPFKGVEPDDEEYEGYMGNGAGSLSQWYSSSVLTLFRIEDITSIGVSLKGHNWGLQHLRLGGAPDPKSEEIVSAVLECLENARHTPYTPATVLENDRNSAKIILAHVVAWKRADLWNKVIRHCGPPLETVNSTLSDALKAFDLDSIKPGLVSLIQQNAALHARVNVVRDISHNARLSLNCEWMESLATEALSSYAAFDVSDVPTLVEMVKEKGTAVIEASILPGATKKTGVYDFLMGLAKALQKHSSTLEGSPSTSDEPKTALTKVIRHCVAAAIPQWDVAMTWPGYGMTNTYAKDSRLSELLDFCFLIDDAELCSTVATIASEAGTYTTVDALIKTLREHIDKLPKTDNNVKKRNMHQRTLRTCAVSSMSKWQTTGFKLDAQLRAIRDLAQLSFDIDQPDLCVELFDAIQGAHGTMGYEHFVALVKSVSQHLPKIEDGASDPTGTGKLKTKLNRVVRSSLESAVQRLEPSGYRTVDRACELIDLSIAADHLAPCVAIFNTLLKVFPKEDHDSRITPTYQLLVPRLKATVSKYEQSITTEPFASFFRIVISLYLSRILAPNTPSTVQPTLPKRTAGCNACSNCKNLKAFLNDSAKRLEFRASKQVRTHLETEIARAQINDIVTVETLKHRTPHALVVNKRSGVMAQLAWQESQVEAAAFVRKVAEDHVLRAIMGERYDDVVMAIQGTKPFRFDGNLTIPPSVVKVSSASDGSSVGASSSSHPSSLGIPRTALATSGPSSLIGTKRKHAVALENTIAVIDLT</sequence>
<keyword evidence="3" id="KW-1185">Reference proteome</keyword>
<evidence type="ECO:0008006" key="4">
    <source>
        <dbReference type="Google" id="ProtNLM"/>
    </source>
</evidence>
<evidence type="ECO:0000313" key="3">
    <source>
        <dbReference type="Proteomes" id="UP000298030"/>
    </source>
</evidence>
<name>A0A4Y7SKE8_COPMI</name>
<dbReference type="AlphaFoldDB" id="A0A4Y7SKE8"/>
<dbReference type="PANTHER" id="PTHR33099:SF7">
    <property type="entry name" value="MYND-TYPE DOMAIN-CONTAINING PROTEIN"/>
    <property type="match status" value="1"/>
</dbReference>
<reference evidence="2 3" key="1">
    <citation type="journal article" date="2019" name="Nat. Ecol. Evol.">
        <title>Megaphylogeny resolves global patterns of mushroom evolution.</title>
        <authorList>
            <person name="Varga T."/>
            <person name="Krizsan K."/>
            <person name="Foldi C."/>
            <person name="Dima B."/>
            <person name="Sanchez-Garcia M."/>
            <person name="Sanchez-Ramirez S."/>
            <person name="Szollosi G.J."/>
            <person name="Szarkandi J.G."/>
            <person name="Papp V."/>
            <person name="Albert L."/>
            <person name="Andreopoulos W."/>
            <person name="Angelini C."/>
            <person name="Antonin V."/>
            <person name="Barry K.W."/>
            <person name="Bougher N.L."/>
            <person name="Buchanan P."/>
            <person name="Buyck B."/>
            <person name="Bense V."/>
            <person name="Catcheside P."/>
            <person name="Chovatia M."/>
            <person name="Cooper J."/>
            <person name="Damon W."/>
            <person name="Desjardin D."/>
            <person name="Finy P."/>
            <person name="Geml J."/>
            <person name="Haridas S."/>
            <person name="Hughes K."/>
            <person name="Justo A."/>
            <person name="Karasinski D."/>
            <person name="Kautmanova I."/>
            <person name="Kiss B."/>
            <person name="Kocsube S."/>
            <person name="Kotiranta H."/>
            <person name="LaButti K.M."/>
            <person name="Lechner B.E."/>
            <person name="Liimatainen K."/>
            <person name="Lipzen A."/>
            <person name="Lukacs Z."/>
            <person name="Mihaltcheva S."/>
            <person name="Morgado L.N."/>
            <person name="Niskanen T."/>
            <person name="Noordeloos M.E."/>
            <person name="Ohm R.A."/>
            <person name="Ortiz-Santana B."/>
            <person name="Ovrebo C."/>
            <person name="Racz N."/>
            <person name="Riley R."/>
            <person name="Savchenko A."/>
            <person name="Shiryaev A."/>
            <person name="Soop K."/>
            <person name="Spirin V."/>
            <person name="Szebenyi C."/>
            <person name="Tomsovsky M."/>
            <person name="Tulloss R.E."/>
            <person name="Uehling J."/>
            <person name="Grigoriev I.V."/>
            <person name="Vagvolgyi C."/>
            <person name="Papp T."/>
            <person name="Martin F.M."/>
            <person name="Miettinen O."/>
            <person name="Hibbett D.S."/>
            <person name="Nagy L.G."/>
        </authorList>
    </citation>
    <scope>NUCLEOTIDE SEQUENCE [LARGE SCALE GENOMIC DNA]</scope>
    <source>
        <strain evidence="2 3">FP101781</strain>
    </source>
</reference>
<comment type="caution">
    <text evidence="2">The sequence shown here is derived from an EMBL/GenBank/DDBJ whole genome shotgun (WGS) entry which is preliminary data.</text>
</comment>
<dbReference type="Proteomes" id="UP000298030">
    <property type="component" value="Unassembled WGS sequence"/>
</dbReference>
<organism evidence="2 3">
    <name type="scientific">Coprinellus micaceus</name>
    <name type="common">Glistening ink-cap mushroom</name>
    <name type="synonym">Coprinus micaceus</name>
    <dbReference type="NCBI Taxonomy" id="71717"/>
    <lineage>
        <taxon>Eukaryota</taxon>
        <taxon>Fungi</taxon>
        <taxon>Dikarya</taxon>
        <taxon>Basidiomycota</taxon>
        <taxon>Agaricomycotina</taxon>
        <taxon>Agaricomycetes</taxon>
        <taxon>Agaricomycetidae</taxon>
        <taxon>Agaricales</taxon>
        <taxon>Agaricineae</taxon>
        <taxon>Psathyrellaceae</taxon>
        <taxon>Coprinellus</taxon>
    </lineage>
</organism>
<evidence type="ECO:0000256" key="1">
    <source>
        <dbReference type="SAM" id="MobiDB-lite"/>
    </source>
</evidence>
<dbReference type="OrthoDB" id="124582at2759"/>
<dbReference type="EMBL" id="QPFP01000093">
    <property type="protein sequence ID" value="TEB22346.1"/>
    <property type="molecule type" value="Genomic_DNA"/>
</dbReference>
<proteinExistence type="predicted"/>
<evidence type="ECO:0000313" key="2">
    <source>
        <dbReference type="EMBL" id="TEB22346.1"/>
    </source>
</evidence>
<accession>A0A4Y7SKE8</accession>